<dbReference type="AlphaFoldDB" id="X1FK94"/>
<comment type="caution">
    <text evidence="2">The sequence shown here is derived from an EMBL/GenBank/DDBJ whole genome shotgun (WGS) entry which is preliminary data.</text>
</comment>
<keyword evidence="1" id="KW-0812">Transmembrane</keyword>
<evidence type="ECO:0000313" key="2">
    <source>
        <dbReference type="EMBL" id="GAH32940.1"/>
    </source>
</evidence>
<feature type="non-terminal residue" evidence="2">
    <location>
        <position position="1"/>
    </location>
</feature>
<feature type="transmembrane region" description="Helical" evidence="1">
    <location>
        <begin position="81"/>
        <end position="101"/>
    </location>
</feature>
<name>X1FK94_9ZZZZ</name>
<feature type="transmembrane region" description="Helical" evidence="1">
    <location>
        <begin position="47"/>
        <end position="69"/>
    </location>
</feature>
<keyword evidence="1" id="KW-1133">Transmembrane helix</keyword>
<reference evidence="2" key="1">
    <citation type="journal article" date="2014" name="Front. Microbiol.">
        <title>High frequency of phylogenetically diverse reductive dehalogenase-homologous genes in deep subseafloor sedimentary metagenomes.</title>
        <authorList>
            <person name="Kawai M."/>
            <person name="Futagami T."/>
            <person name="Toyoda A."/>
            <person name="Takaki Y."/>
            <person name="Nishi S."/>
            <person name="Hori S."/>
            <person name="Arai W."/>
            <person name="Tsubouchi T."/>
            <person name="Morono Y."/>
            <person name="Uchiyama I."/>
            <person name="Ito T."/>
            <person name="Fujiyama A."/>
            <person name="Inagaki F."/>
            <person name="Takami H."/>
        </authorList>
    </citation>
    <scope>NUCLEOTIDE SEQUENCE</scope>
    <source>
        <strain evidence="2">Expedition CK06-06</strain>
    </source>
</reference>
<sequence>YVGVFLYTLYGNYSFYRKKTGLISLTTLFAGGINIGLNYWLIPIYGYVAAAYTTLVSYFLLFLFHFLNVKYILKEKDIISIGRVLSNFGWIILAVLVFIFTNSYINIFVISLILKVLFVASIGWMLFIKDKQ</sequence>
<feature type="transmembrane region" description="Helical" evidence="1">
    <location>
        <begin position="107"/>
        <end position="128"/>
    </location>
</feature>
<feature type="transmembrane region" description="Helical" evidence="1">
    <location>
        <begin position="21"/>
        <end position="41"/>
    </location>
</feature>
<gene>
    <name evidence="2" type="ORF">S03H2_23821</name>
</gene>
<evidence type="ECO:0000256" key="1">
    <source>
        <dbReference type="SAM" id="Phobius"/>
    </source>
</evidence>
<accession>X1FK94</accession>
<protein>
    <submittedName>
        <fullName evidence="2">Uncharacterized protein</fullName>
    </submittedName>
</protein>
<proteinExistence type="predicted"/>
<keyword evidence="1" id="KW-0472">Membrane</keyword>
<dbReference type="EMBL" id="BARU01013086">
    <property type="protein sequence ID" value="GAH32940.1"/>
    <property type="molecule type" value="Genomic_DNA"/>
</dbReference>
<organism evidence="2">
    <name type="scientific">marine sediment metagenome</name>
    <dbReference type="NCBI Taxonomy" id="412755"/>
    <lineage>
        <taxon>unclassified sequences</taxon>
        <taxon>metagenomes</taxon>
        <taxon>ecological metagenomes</taxon>
    </lineage>
</organism>